<dbReference type="OrthoDB" id="9798343at2"/>
<evidence type="ECO:0000256" key="5">
    <source>
        <dbReference type="SAM" id="Phobius"/>
    </source>
</evidence>
<protein>
    <recommendedName>
        <fullName evidence="6">HemY N-terminal domain-containing protein</fullName>
    </recommendedName>
</protein>
<evidence type="ECO:0000256" key="1">
    <source>
        <dbReference type="ARBA" id="ARBA00004370"/>
    </source>
</evidence>
<feature type="domain" description="HemY N-terminal" evidence="6">
    <location>
        <begin position="26"/>
        <end position="132"/>
    </location>
</feature>
<comment type="subcellular location">
    <subcellularLocation>
        <location evidence="1">Membrane</location>
    </subcellularLocation>
</comment>
<evidence type="ECO:0000259" key="6">
    <source>
        <dbReference type="Pfam" id="PF07219"/>
    </source>
</evidence>
<keyword evidence="4 5" id="KW-0472">Membrane</keyword>
<dbReference type="Proteomes" id="UP000009881">
    <property type="component" value="Unassembled WGS sequence"/>
</dbReference>
<dbReference type="RefSeq" id="WP_009539459.1">
    <property type="nucleotide sequence ID" value="NZ_ANHY01000004.1"/>
</dbReference>
<dbReference type="Pfam" id="PF07219">
    <property type="entry name" value="HemY_N"/>
    <property type="match status" value="1"/>
</dbReference>
<keyword evidence="8" id="KW-1185">Reference proteome</keyword>
<feature type="transmembrane region" description="Helical" evidence="5">
    <location>
        <begin position="45"/>
        <end position="72"/>
    </location>
</feature>
<dbReference type="eggNOG" id="COG3898">
    <property type="taxonomic scope" value="Bacteria"/>
</dbReference>
<dbReference type="GO" id="GO:0016020">
    <property type="term" value="C:membrane"/>
    <property type="evidence" value="ECO:0007669"/>
    <property type="project" value="UniProtKB-SubCell"/>
</dbReference>
<evidence type="ECO:0000256" key="2">
    <source>
        <dbReference type="ARBA" id="ARBA00022692"/>
    </source>
</evidence>
<dbReference type="Gene3D" id="1.25.40.10">
    <property type="entry name" value="Tetratricopeptide repeat domain"/>
    <property type="match status" value="1"/>
</dbReference>
<dbReference type="InterPro" id="IPR010817">
    <property type="entry name" value="HemY_N"/>
</dbReference>
<dbReference type="EMBL" id="ANHY01000004">
    <property type="protein sequence ID" value="EKV32198.1"/>
    <property type="molecule type" value="Genomic_DNA"/>
</dbReference>
<dbReference type="AlphaFoldDB" id="K9HPL1"/>
<comment type="caution">
    <text evidence="7">The sequence shown here is derived from an EMBL/GenBank/DDBJ whole genome shotgun (WGS) entry which is preliminary data.</text>
</comment>
<gene>
    <name evidence="7" type="ORF">C882_3262</name>
</gene>
<accession>K9HPL1</accession>
<evidence type="ECO:0000256" key="3">
    <source>
        <dbReference type="ARBA" id="ARBA00022989"/>
    </source>
</evidence>
<evidence type="ECO:0000313" key="7">
    <source>
        <dbReference type="EMBL" id="EKV32198.1"/>
    </source>
</evidence>
<keyword evidence="3 5" id="KW-1133">Transmembrane helix</keyword>
<evidence type="ECO:0000256" key="4">
    <source>
        <dbReference type="ARBA" id="ARBA00023136"/>
    </source>
</evidence>
<keyword evidence="2 5" id="KW-0812">Transmembrane</keyword>
<reference evidence="7 8" key="1">
    <citation type="journal article" date="2013" name="Genome Announc.">
        <title>Draft Genome Sequence of an Alphaproteobacterium, Caenispirillum salinarum AK4(T), Isolated from a Solar Saltern.</title>
        <authorList>
            <person name="Khatri I."/>
            <person name="Singh A."/>
            <person name="Korpole S."/>
            <person name="Pinnaka A.K."/>
            <person name="Subramanian S."/>
        </authorList>
    </citation>
    <scope>NUCLEOTIDE SEQUENCE [LARGE SCALE GENOMIC DNA]</scope>
    <source>
        <strain evidence="7 8">AK4</strain>
    </source>
</reference>
<dbReference type="STRING" id="1238182.C882_3262"/>
<dbReference type="InterPro" id="IPR011990">
    <property type="entry name" value="TPR-like_helical_dom_sf"/>
</dbReference>
<organism evidence="7 8">
    <name type="scientific">Caenispirillum salinarum AK4</name>
    <dbReference type="NCBI Taxonomy" id="1238182"/>
    <lineage>
        <taxon>Bacteria</taxon>
        <taxon>Pseudomonadati</taxon>
        <taxon>Pseudomonadota</taxon>
        <taxon>Alphaproteobacteria</taxon>
        <taxon>Rhodospirillales</taxon>
        <taxon>Novispirillaceae</taxon>
        <taxon>Caenispirillum</taxon>
    </lineage>
</organism>
<sequence length="447" mass="47843">MLRVLGYIVLVALIVAGAVWMAERPGDVTLVWQGWRVDTSVPILLLAILVVVAIIWAVLRILRGIGAIPGVVRESVRDKRRKRGLSALGSGYAAVAAGDARRARSYAGDAEKLLDAPQATRLLAAQAALLSGDGDDARKRFEALLDDSDTELPALRGLMDQALASGDRVRAREYAERAFAKGRPAWAGETLFNLQAGNGEYEAAQGTLDAGAKAGIFTGERLNTLRATLLIARAEGALANGALWEGVKLAKQAHDSDPGFVPAALLLARAYKQDNKERKAAHVIETTWKRSPHPDLGAAYLALFEEEGALKRSKRADALAQVNPEARESRLLSAEAALDAELWGQARAKLKPLTEEPVGPRFARLMARVEEGEMNDTKAALDWLKRAADNAASGDRSAVPPHWQCESCSHVPPQWAPTCPACGTFASVTWQGPARALVPVSQPASAA</sequence>
<proteinExistence type="predicted"/>
<evidence type="ECO:0000313" key="8">
    <source>
        <dbReference type="Proteomes" id="UP000009881"/>
    </source>
</evidence>
<name>K9HPL1_9PROT</name>